<dbReference type="Proteomes" id="UP000422644">
    <property type="component" value="Chromosome"/>
</dbReference>
<gene>
    <name evidence="1" type="ORF">JMUB3870_2216</name>
</gene>
<dbReference type="EMBL" id="AP019831">
    <property type="protein sequence ID" value="BBM46089.1"/>
    <property type="molecule type" value="Genomic_DNA"/>
</dbReference>
<evidence type="ECO:0000313" key="1">
    <source>
        <dbReference type="EMBL" id="BBM46089.1"/>
    </source>
</evidence>
<evidence type="ECO:0000313" key="2">
    <source>
        <dbReference type="Proteomes" id="UP000422644"/>
    </source>
</evidence>
<dbReference type="AlphaFoldDB" id="A0A510K356"/>
<dbReference type="RefSeq" id="WP_232056056.1">
    <property type="nucleotide sequence ID" value="NZ_AP019831.1"/>
</dbReference>
<organism evidence="1 2">
    <name type="scientific">Leptotrichia trevisanii</name>
    <dbReference type="NCBI Taxonomy" id="109328"/>
    <lineage>
        <taxon>Bacteria</taxon>
        <taxon>Fusobacteriati</taxon>
        <taxon>Fusobacteriota</taxon>
        <taxon>Fusobacteriia</taxon>
        <taxon>Fusobacteriales</taxon>
        <taxon>Leptotrichiaceae</taxon>
        <taxon>Leptotrichia</taxon>
    </lineage>
</organism>
<name>A0A510K356_9FUSO</name>
<reference evidence="1 2" key="1">
    <citation type="submission" date="2019-07" db="EMBL/GenBank/DDBJ databases">
        <title>Complete Genome Sequence of Leptotrichia trevisanii Strain JMUB3870.</title>
        <authorList>
            <person name="Watanabe S."/>
            <person name="Cui L."/>
        </authorList>
    </citation>
    <scope>NUCLEOTIDE SEQUENCE [LARGE SCALE GENOMIC DNA]</scope>
    <source>
        <strain evidence="1 2">JMUB3870</strain>
    </source>
</reference>
<accession>A0A510K356</accession>
<sequence>MKIDSRELRNSYSSSRGINAGATIGYGHKLQTTGNGGSISASQSNQNTVETVYANGNFKNVNEVHNNTGSMVLNGFNQEGGKVEVISRQNTSPTTGSSSGMSLGISANGVPSSVNINGSRTNGSRAFVDNQSTFIIGEGSNLHVETLENTGAVIGKEGNSTFKIDNYVGKDIQNHDTMKTTGGSLGISTGKPRITNVGFNQDSRDKQGITRNTVVGDVEIAGAEGSPINRDLAKANEVTRDTHSSTNINVESQTIEYATNPAKLKEDIGKAKKEIADVKKAIKESINDRGDDNRNFFGQLREVRLSETVNNIAGKRLNEADKSEDVVSAWKDAYKDLGYNLDVKYTTGEDTPEMKNKAGTAYVSKDGVHTIIININAKENSTKAGLIGTLAEEASHIVNGVAGRQIATGTEEKGLESTGRAANAYFKEEYKGSNQNMTYRSDGKIDTSKLGTNVGDEIILEVGNNEELKKYLNYGKKFAIEEFLNKINKGNKSEMQGILVDLLNSDKLLLRDNLKSENYKRELDVYQFANVDTLGTKIMDDGSIKIEIKEKGSLKGVDDYTKFKTEAVREIINSPIKFIVHPIDEKNVTKELELNKDWYRHNMATNYEISKKGETVADIIFYNFNYIDKNINTNNLTYYSIDEKGKSKEIKYKSKIPGEQHEFVGHPYDYILSNKNKMKYFDSENVRKIITKEGIMYLENRYVKIKNSNGKEEYIMQPFYPDEVNTLWIERKVMDKLNGPNPQNIRFFYNKSVIGKEIRVKNLKEKTELFDKGNIKNE</sequence>
<proteinExistence type="predicted"/>
<protein>
    <submittedName>
        <fullName evidence="1">Putative septum site-determining protein</fullName>
    </submittedName>
</protein>
<keyword evidence="2" id="KW-1185">Reference proteome</keyword>